<dbReference type="InterPro" id="IPR046947">
    <property type="entry name" value="LytR-like"/>
</dbReference>
<dbReference type="EMBL" id="CP015878">
    <property type="protein sequence ID" value="ANI14973.1"/>
    <property type="molecule type" value="Genomic_DNA"/>
</dbReference>
<dbReference type="RefSeq" id="WP_064582942.1">
    <property type="nucleotide sequence ID" value="NZ_CP015878.1"/>
</dbReference>
<dbReference type="GO" id="GO:0000156">
    <property type="term" value="F:phosphorelay response regulator activity"/>
    <property type="evidence" value="ECO:0007669"/>
    <property type="project" value="InterPro"/>
</dbReference>
<dbReference type="Pfam" id="PF04397">
    <property type="entry name" value="LytTR"/>
    <property type="match status" value="1"/>
</dbReference>
<reference evidence="3 4" key="1">
    <citation type="submission" date="2016-05" db="EMBL/GenBank/DDBJ databases">
        <title>Genome Sequence of Pseudomonas citronellolis Strain SJTE-3, an Estrogens and Persistent Organic Pollutants degradation strain.</title>
        <authorList>
            <person name="Liang R."/>
        </authorList>
    </citation>
    <scope>NUCLEOTIDE SEQUENCE [LARGE SCALE GENOMIC DNA]</scope>
    <source>
        <strain evidence="3 4">SJTE-3</strain>
    </source>
</reference>
<dbReference type="GO" id="GO:0003677">
    <property type="term" value="F:DNA binding"/>
    <property type="evidence" value="ECO:0007669"/>
    <property type="project" value="InterPro"/>
</dbReference>
<dbReference type="InterPro" id="IPR007492">
    <property type="entry name" value="LytTR_DNA-bd_dom"/>
</dbReference>
<accession>A0A1A9KD85</accession>
<keyword evidence="1" id="KW-0902">Two-component regulatory system</keyword>
<evidence type="ECO:0000313" key="3">
    <source>
        <dbReference type="EMBL" id="ANI14973.1"/>
    </source>
</evidence>
<evidence type="ECO:0000256" key="1">
    <source>
        <dbReference type="ARBA" id="ARBA00023012"/>
    </source>
</evidence>
<protein>
    <recommendedName>
        <fullName evidence="2">HTH LytTR-type domain-containing protein</fullName>
    </recommendedName>
</protein>
<dbReference type="PROSITE" id="PS50930">
    <property type="entry name" value="HTH_LYTTR"/>
    <property type="match status" value="1"/>
</dbReference>
<dbReference type="Proteomes" id="UP000077748">
    <property type="component" value="Chromosome"/>
</dbReference>
<gene>
    <name evidence="3" type="ORF">A9C11_13680</name>
</gene>
<dbReference type="Gene3D" id="2.40.50.1020">
    <property type="entry name" value="LytTr DNA-binding domain"/>
    <property type="match status" value="1"/>
</dbReference>
<name>A0A1A9KD85_9PSED</name>
<evidence type="ECO:0000259" key="2">
    <source>
        <dbReference type="PROSITE" id="PS50930"/>
    </source>
</evidence>
<dbReference type="SMART" id="SM00850">
    <property type="entry name" value="LytTR"/>
    <property type="match status" value="1"/>
</dbReference>
<proteinExistence type="predicted"/>
<sequence>MRQRIATRVGRSLVVIETKDITHFSAEEKYVTAFTAKGRIHFDATLKALEIEFAEEFIRIHRSHLVRRSLVSNLRWDAYSASIGIDGTETRLPLSRQRVGVVRNLLRARDGATVIATLDGTLPPSMLASPQTAPALRAG</sequence>
<dbReference type="PANTHER" id="PTHR37299">
    <property type="entry name" value="TRANSCRIPTIONAL REGULATOR-RELATED"/>
    <property type="match status" value="1"/>
</dbReference>
<dbReference type="AlphaFoldDB" id="A0A1A9KD85"/>
<dbReference type="PANTHER" id="PTHR37299:SF1">
    <property type="entry name" value="STAGE 0 SPORULATION PROTEIN A HOMOLOG"/>
    <property type="match status" value="1"/>
</dbReference>
<organism evidence="3 4">
    <name type="scientific">Pseudomonas citronellolis</name>
    <dbReference type="NCBI Taxonomy" id="53408"/>
    <lineage>
        <taxon>Bacteria</taxon>
        <taxon>Pseudomonadati</taxon>
        <taxon>Pseudomonadota</taxon>
        <taxon>Gammaproteobacteria</taxon>
        <taxon>Pseudomonadales</taxon>
        <taxon>Pseudomonadaceae</taxon>
        <taxon>Pseudomonas</taxon>
    </lineage>
</organism>
<feature type="domain" description="HTH LytTR-type" evidence="2">
    <location>
        <begin position="5"/>
        <end position="108"/>
    </location>
</feature>
<evidence type="ECO:0000313" key="4">
    <source>
        <dbReference type="Proteomes" id="UP000077748"/>
    </source>
</evidence>